<dbReference type="RefSeq" id="WP_105039217.1">
    <property type="nucleotide sequence ID" value="NZ_PPSL01000003.1"/>
</dbReference>
<feature type="region of interest" description="Disordered" evidence="1">
    <location>
        <begin position="20"/>
        <end position="70"/>
    </location>
</feature>
<name>A0A2S7SU98_9BACT</name>
<dbReference type="OrthoDB" id="681084at2"/>
<reference evidence="2 3" key="1">
    <citation type="submission" date="2018-01" db="EMBL/GenBank/DDBJ databases">
        <title>A novel member of the phylum Bacteroidetes isolated from glacier ice.</title>
        <authorList>
            <person name="Liu Q."/>
            <person name="Xin Y.-H."/>
        </authorList>
    </citation>
    <scope>NUCLEOTIDE SEQUENCE [LARGE SCALE GENOMIC DNA]</scope>
    <source>
        <strain evidence="2 3">RB1R16</strain>
    </source>
</reference>
<dbReference type="EMBL" id="PPSL01000003">
    <property type="protein sequence ID" value="PQJ10489.1"/>
    <property type="molecule type" value="Genomic_DNA"/>
</dbReference>
<protein>
    <submittedName>
        <fullName evidence="2">Uncharacterized protein</fullName>
    </submittedName>
</protein>
<evidence type="ECO:0000256" key="1">
    <source>
        <dbReference type="SAM" id="MobiDB-lite"/>
    </source>
</evidence>
<gene>
    <name evidence="2" type="ORF">CJD36_010965</name>
</gene>
<evidence type="ECO:0000313" key="3">
    <source>
        <dbReference type="Proteomes" id="UP000239872"/>
    </source>
</evidence>
<organism evidence="2 3">
    <name type="scientific">Flavipsychrobacter stenotrophus</name>
    <dbReference type="NCBI Taxonomy" id="2077091"/>
    <lineage>
        <taxon>Bacteria</taxon>
        <taxon>Pseudomonadati</taxon>
        <taxon>Bacteroidota</taxon>
        <taxon>Chitinophagia</taxon>
        <taxon>Chitinophagales</taxon>
        <taxon>Chitinophagaceae</taxon>
        <taxon>Flavipsychrobacter</taxon>
    </lineage>
</organism>
<feature type="compositionally biased region" description="Polar residues" evidence="1">
    <location>
        <begin position="24"/>
        <end position="35"/>
    </location>
</feature>
<dbReference type="Proteomes" id="UP000239872">
    <property type="component" value="Unassembled WGS sequence"/>
</dbReference>
<comment type="caution">
    <text evidence="2">The sequence shown here is derived from an EMBL/GenBank/DDBJ whole genome shotgun (WGS) entry which is preliminary data.</text>
</comment>
<dbReference type="AlphaFoldDB" id="A0A2S7SU98"/>
<proteinExistence type="predicted"/>
<evidence type="ECO:0000313" key="2">
    <source>
        <dbReference type="EMBL" id="PQJ10489.1"/>
    </source>
</evidence>
<accession>A0A2S7SU98</accession>
<keyword evidence="3" id="KW-1185">Reference proteome</keyword>
<sequence length="426" mass="45611">MLTEMVTVVSMVLLDVDHPRMMNSGGSDPSVTPSDNGGILIHMDEAGAGTGTGVSWPMGDGGDDPVGGTGNPADGDVLVTATVRDGVFNVSVVDDSTGKNLGNVVISSGDNNGTIKIHYSGGGHGTSLHVTLDNAGNDNNISISAIRVPHYTYVPQSVVSRVCNGKSYRYGFNGQMKVNEIAGKGNHNTALFGELDTRTGTRWNLDPKPNGRESQYATFGNNPIFRSDVLLDSPSAMKPASAYNYGVNKENANSTKIKDDLKYIFQFGGTGPFQRWKDISNRDRDAETGTNNTQTQDVADVAEFGANVAGVGATRKFAGGAYKSLERKAGQIERNHMPSMNAYTRAGAKISKQNASAIEMIFEEHRAFISTGGGKAAEAFRKAEGELLSQGKYIDAFDLNANRIRSTYGDKYNIQLSKRDPCILKK</sequence>